<organism evidence="10 11">
    <name type="scientific">Coleophoma cylindrospora</name>
    <dbReference type="NCBI Taxonomy" id="1849047"/>
    <lineage>
        <taxon>Eukaryota</taxon>
        <taxon>Fungi</taxon>
        <taxon>Dikarya</taxon>
        <taxon>Ascomycota</taxon>
        <taxon>Pezizomycotina</taxon>
        <taxon>Leotiomycetes</taxon>
        <taxon>Helotiales</taxon>
        <taxon>Dermateaceae</taxon>
        <taxon>Coleophoma</taxon>
    </lineage>
</organism>
<feature type="transmembrane region" description="Helical" evidence="8">
    <location>
        <begin position="74"/>
        <end position="91"/>
    </location>
</feature>
<name>A0A3D8QBN6_9HELO</name>
<evidence type="ECO:0000256" key="7">
    <source>
        <dbReference type="SAM" id="MobiDB-lite"/>
    </source>
</evidence>
<dbReference type="Proteomes" id="UP000256645">
    <property type="component" value="Unassembled WGS sequence"/>
</dbReference>
<feature type="transmembrane region" description="Helical" evidence="8">
    <location>
        <begin position="382"/>
        <end position="403"/>
    </location>
</feature>
<keyword evidence="4" id="KW-0029">Amino-acid transport</keyword>
<dbReference type="InterPro" id="IPR050524">
    <property type="entry name" value="APC_YAT"/>
</dbReference>
<feature type="transmembrane region" description="Helical" evidence="8">
    <location>
        <begin position="409"/>
        <end position="432"/>
    </location>
</feature>
<evidence type="ECO:0000259" key="9">
    <source>
        <dbReference type="Pfam" id="PF00324"/>
    </source>
</evidence>
<dbReference type="PIRSF" id="PIRSF006060">
    <property type="entry name" value="AA_transporter"/>
    <property type="match status" value="1"/>
</dbReference>
<dbReference type="InterPro" id="IPR004840">
    <property type="entry name" value="Amino_acid_permease_CS"/>
</dbReference>
<keyword evidence="11" id="KW-1185">Reference proteome</keyword>
<dbReference type="AlphaFoldDB" id="A0A3D8QBN6"/>
<feature type="region of interest" description="Disordered" evidence="7">
    <location>
        <begin position="1"/>
        <end position="22"/>
    </location>
</feature>
<evidence type="ECO:0000313" key="11">
    <source>
        <dbReference type="Proteomes" id="UP000256645"/>
    </source>
</evidence>
<keyword evidence="3 8" id="KW-0812">Transmembrane</keyword>
<protein>
    <recommendedName>
        <fullName evidence="9">Amino acid permease/ SLC12A domain-containing protein</fullName>
    </recommendedName>
</protein>
<keyword evidence="6 8" id="KW-0472">Membrane</keyword>
<dbReference type="GO" id="GO:0015171">
    <property type="term" value="F:amino acid transmembrane transporter activity"/>
    <property type="evidence" value="ECO:0007669"/>
    <property type="project" value="TreeGrafter"/>
</dbReference>
<dbReference type="OrthoDB" id="3900342at2759"/>
<dbReference type="PANTHER" id="PTHR43341:SF39">
    <property type="entry name" value="AMINO ACID TRANSPORTER (EUROFUNG)-RELATED"/>
    <property type="match status" value="1"/>
</dbReference>
<dbReference type="Pfam" id="PF00324">
    <property type="entry name" value="AA_permease"/>
    <property type="match status" value="1"/>
</dbReference>
<feature type="domain" description="Amino acid permease/ SLC12A" evidence="9">
    <location>
        <begin position="46"/>
        <end position="511"/>
    </location>
</feature>
<evidence type="ECO:0000256" key="1">
    <source>
        <dbReference type="ARBA" id="ARBA00004141"/>
    </source>
</evidence>
<evidence type="ECO:0000313" key="10">
    <source>
        <dbReference type="EMBL" id="RDW58874.1"/>
    </source>
</evidence>
<comment type="subcellular location">
    <subcellularLocation>
        <location evidence="1">Membrane</location>
        <topology evidence="1">Multi-pass membrane protein</topology>
    </subcellularLocation>
</comment>
<evidence type="ECO:0000256" key="5">
    <source>
        <dbReference type="ARBA" id="ARBA00022989"/>
    </source>
</evidence>
<sequence length="573" mass="62088">MEDLEKTATTGHSEPELGDTTQIRSYPTLQDENTHGHLQRKLQSRHIQLIAIGGTIGTSLFLGIGSALTKAGPLSLLLGFTITGFAIWGVMQCLGEMATWLPVPGAIPQFCARYVDDALGFAVGWNNWYFCAIVLCLEIDAAAVVIDYWEGARGISPAVWISLLIVLVLFLNAFAVSIYGEAEFIFASIKIVAIIGLLILSVCIDLGGTPKHDRLGFRYWKHPGAMKELAPASGNTGRFLGFFSCLVTAAFTFGGIETVVVSAGETLNPRKAIPKAIRRVFWRILIFYVLGTLAVGVMVPYTDKNLLGAQSSGAPGAAQSPWVIAITEAGIPILPSIINAVILTSAASSANGFLYNGSRYLYALAQNKHAPSFLLKCTKSGIPIYCVGLTGAISLITYMAISAGGANVFAWFANIITVASLFTWGSVCIAFLRFRKAQMIMGLHNEARPFISKFQPYTAYLTLGFCVLIIVFNGFDVFLSGNWNVSNFLVAYIGIPIFFLLYGFWKLAKKSRLIPIAEIDILSGKDEIDQLEALWIQPDPKNIFEKVHSALHVCSSPQADISLGLDVGCLTEV</sequence>
<dbReference type="FunFam" id="1.20.1740.10:FF:000006">
    <property type="entry name" value="General amino acid permease"/>
    <property type="match status" value="1"/>
</dbReference>
<feature type="transmembrane region" description="Helical" evidence="8">
    <location>
        <begin position="280"/>
        <end position="302"/>
    </location>
</feature>
<evidence type="ECO:0000256" key="8">
    <source>
        <dbReference type="SAM" id="Phobius"/>
    </source>
</evidence>
<evidence type="ECO:0000256" key="3">
    <source>
        <dbReference type="ARBA" id="ARBA00022692"/>
    </source>
</evidence>
<evidence type="ECO:0000256" key="6">
    <source>
        <dbReference type="ARBA" id="ARBA00023136"/>
    </source>
</evidence>
<keyword evidence="2" id="KW-0813">Transport</keyword>
<feature type="transmembrane region" description="Helical" evidence="8">
    <location>
        <begin position="322"/>
        <end position="343"/>
    </location>
</feature>
<accession>A0A3D8QBN6</accession>
<feature type="transmembrane region" description="Helical" evidence="8">
    <location>
        <begin position="127"/>
        <end position="146"/>
    </location>
</feature>
<feature type="transmembrane region" description="Helical" evidence="8">
    <location>
        <begin position="49"/>
        <end position="68"/>
    </location>
</feature>
<dbReference type="GO" id="GO:0016020">
    <property type="term" value="C:membrane"/>
    <property type="evidence" value="ECO:0007669"/>
    <property type="project" value="UniProtKB-SubCell"/>
</dbReference>
<feature type="transmembrane region" description="Helical" evidence="8">
    <location>
        <begin position="158"/>
        <end position="179"/>
    </location>
</feature>
<dbReference type="STRING" id="1849047.A0A3D8QBN6"/>
<proteinExistence type="predicted"/>
<reference evidence="10 11" key="1">
    <citation type="journal article" date="2018" name="IMA Fungus">
        <title>IMA Genome-F 9: Draft genome sequence of Annulohypoxylon stygium, Aspergillus mulundensis, Berkeleyomyces basicola (syn. Thielaviopsis basicola), Ceratocystis smalleyi, two Cercospora beticola strains, Coleophoma cylindrospora, Fusarium fracticaudum, Phialophora cf. hyalina, and Morchella septimelata.</title>
        <authorList>
            <person name="Wingfield B.D."/>
            <person name="Bills G.F."/>
            <person name="Dong Y."/>
            <person name="Huang W."/>
            <person name="Nel W.J."/>
            <person name="Swalarsk-Parry B.S."/>
            <person name="Vaghefi N."/>
            <person name="Wilken P.M."/>
            <person name="An Z."/>
            <person name="de Beer Z.W."/>
            <person name="De Vos L."/>
            <person name="Chen L."/>
            <person name="Duong T.A."/>
            <person name="Gao Y."/>
            <person name="Hammerbacher A."/>
            <person name="Kikkert J.R."/>
            <person name="Li Y."/>
            <person name="Li H."/>
            <person name="Li K."/>
            <person name="Li Q."/>
            <person name="Liu X."/>
            <person name="Ma X."/>
            <person name="Naidoo K."/>
            <person name="Pethybridge S.J."/>
            <person name="Sun J."/>
            <person name="Steenkamp E.T."/>
            <person name="van der Nest M.A."/>
            <person name="van Wyk S."/>
            <person name="Wingfield M.J."/>
            <person name="Xiong C."/>
            <person name="Yue Q."/>
            <person name="Zhang X."/>
        </authorList>
    </citation>
    <scope>NUCLEOTIDE SEQUENCE [LARGE SCALE GENOMIC DNA]</scope>
    <source>
        <strain evidence="10 11">BP6252</strain>
    </source>
</reference>
<comment type="caution">
    <text evidence="10">The sequence shown here is derived from an EMBL/GenBank/DDBJ whole genome shotgun (WGS) entry which is preliminary data.</text>
</comment>
<dbReference type="Gene3D" id="1.20.1740.10">
    <property type="entry name" value="Amino acid/polyamine transporter I"/>
    <property type="match status" value="1"/>
</dbReference>
<dbReference type="PROSITE" id="PS00218">
    <property type="entry name" value="AMINO_ACID_PERMEASE_1"/>
    <property type="match status" value="1"/>
</dbReference>
<feature type="transmembrane region" description="Helical" evidence="8">
    <location>
        <begin position="185"/>
        <end position="208"/>
    </location>
</feature>
<feature type="transmembrane region" description="Helical" evidence="8">
    <location>
        <begin position="457"/>
        <end position="479"/>
    </location>
</feature>
<feature type="transmembrane region" description="Helical" evidence="8">
    <location>
        <begin position="485"/>
        <end position="505"/>
    </location>
</feature>
<dbReference type="InterPro" id="IPR004841">
    <property type="entry name" value="AA-permease/SLC12A_dom"/>
</dbReference>
<dbReference type="EMBL" id="PDLM01000017">
    <property type="protein sequence ID" value="RDW58874.1"/>
    <property type="molecule type" value="Genomic_DNA"/>
</dbReference>
<dbReference type="PANTHER" id="PTHR43341">
    <property type="entry name" value="AMINO ACID PERMEASE"/>
    <property type="match status" value="1"/>
</dbReference>
<gene>
    <name evidence="10" type="ORF">BP6252_13350</name>
</gene>
<evidence type="ECO:0000256" key="4">
    <source>
        <dbReference type="ARBA" id="ARBA00022970"/>
    </source>
</evidence>
<evidence type="ECO:0000256" key="2">
    <source>
        <dbReference type="ARBA" id="ARBA00022448"/>
    </source>
</evidence>
<keyword evidence="5 8" id="KW-1133">Transmembrane helix</keyword>